<dbReference type="InterPro" id="IPR000515">
    <property type="entry name" value="MetI-like"/>
</dbReference>
<evidence type="ECO:0000256" key="7">
    <source>
        <dbReference type="SAM" id="MobiDB-lite"/>
    </source>
</evidence>
<keyword evidence="2 6" id="KW-0813">Transport</keyword>
<feature type="transmembrane region" description="Helical" evidence="6">
    <location>
        <begin position="62"/>
        <end position="84"/>
    </location>
</feature>
<dbReference type="RefSeq" id="WP_159902598.1">
    <property type="nucleotide sequence ID" value="NZ_BAABFX010000046.1"/>
</dbReference>
<dbReference type="Gene3D" id="1.10.3720.10">
    <property type="entry name" value="MetI-like"/>
    <property type="match status" value="1"/>
</dbReference>
<evidence type="ECO:0000256" key="1">
    <source>
        <dbReference type="ARBA" id="ARBA00004141"/>
    </source>
</evidence>
<evidence type="ECO:0000256" key="5">
    <source>
        <dbReference type="ARBA" id="ARBA00023136"/>
    </source>
</evidence>
<gene>
    <name evidence="9" type="ORF">GCM10023153_31240</name>
</gene>
<organism evidence="9 10">
    <name type="scientific">Ornithinibacter aureus</name>
    <dbReference type="NCBI Taxonomy" id="622664"/>
    <lineage>
        <taxon>Bacteria</taxon>
        <taxon>Bacillati</taxon>
        <taxon>Actinomycetota</taxon>
        <taxon>Actinomycetes</taxon>
        <taxon>Micrococcales</taxon>
        <taxon>Intrasporangiaceae</taxon>
        <taxon>Ornithinibacter</taxon>
    </lineage>
</organism>
<evidence type="ECO:0000256" key="6">
    <source>
        <dbReference type="RuleBase" id="RU363032"/>
    </source>
</evidence>
<dbReference type="SUPFAM" id="SSF161098">
    <property type="entry name" value="MetI-like"/>
    <property type="match status" value="1"/>
</dbReference>
<evidence type="ECO:0000256" key="3">
    <source>
        <dbReference type="ARBA" id="ARBA00022692"/>
    </source>
</evidence>
<comment type="similarity">
    <text evidence="6">Belongs to the binding-protein-dependent transport system permease family.</text>
</comment>
<dbReference type="PROSITE" id="PS50928">
    <property type="entry name" value="ABC_TM1"/>
    <property type="match status" value="1"/>
</dbReference>
<feature type="transmembrane region" description="Helical" evidence="6">
    <location>
        <begin position="29"/>
        <end position="50"/>
    </location>
</feature>
<feature type="domain" description="ABC transmembrane type-1" evidence="8">
    <location>
        <begin position="25"/>
        <end position="210"/>
    </location>
</feature>
<dbReference type="CDD" id="cd06261">
    <property type="entry name" value="TM_PBP2"/>
    <property type="match status" value="1"/>
</dbReference>
<evidence type="ECO:0000256" key="2">
    <source>
        <dbReference type="ARBA" id="ARBA00022448"/>
    </source>
</evidence>
<dbReference type="Pfam" id="PF00528">
    <property type="entry name" value="BPD_transp_1"/>
    <property type="match status" value="1"/>
</dbReference>
<dbReference type="PANTHER" id="PTHR30177">
    <property type="entry name" value="GLYCINE BETAINE/L-PROLINE TRANSPORT SYSTEM PERMEASE PROTEIN PROW"/>
    <property type="match status" value="1"/>
</dbReference>
<keyword evidence="10" id="KW-1185">Reference proteome</keyword>
<dbReference type="Proteomes" id="UP001500390">
    <property type="component" value="Unassembled WGS sequence"/>
</dbReference>
<evidence type="ECO:0000256" key="4">
    <source>
        <dbReference type="ARBA" id="ARBA00022989"/>
    </source>
</evidence>
<keyword evidence="5 6" id="KW-0472">Membrane</keyword>
<evidence type="ECO:0000259" key="8">
    <source>
        <dbReference type="PROSITE" id="PS50928"/>
    </source>
</evidence>
<sequence length="276" mass="28035">MIPSLISWLTDPASWSGEDGIPARLLEHLGYTLLTVVLASLVAIPLGLWVGHTGRARWLVSLTNSVRAVPTLGLLFAVSLLLGPRISGELAFLVPSIVVLVILAIPPILAGTYAGIEAVSPAVRDAARGVGMTGWQVVRSVEVPNGMPLLLSGIRSAVLQVVATATIAALVGLGGLGRYLIDGIALGDYPRAAGGALLVAVLAVVLDGVLALVQRRVVSPGLTAGTRPGRGGGRGSGGGRGGLDGAGQDVSAAGKDSSDQMVEGERFAGRPARRSD</sequence>
<feature type="region of interest" description="Disordered" evidence="7">
    <location>
        <begin position="223"/>
        <end position="276"/>
    </location>
</feature>
<keyword evidence="4 6" id="KW-1133">Transmembrane helix</keyword>
<reference evidence="10" key="1">
    <citation type="journal article" date="2019" name="Int. J. Syst. Evol. Microbiol.">
        <title>The Global Catalogue of Microorganisms (GCM) 10K type strain sequencing project: providing services to taxonomists for standard genome sequencing and annotation.</title>
        <authorList>
            <consortium name="The Broad Institute Genomics Platform"/>
            <consortium name="The Broad Institute Genome Sequencing Center for Infectious Disease"/>
            <person name="Wu L."/>
            <person name="Ma J."/>
        </authorList>
    </citation>
    <scope>NUCLEOTIDE SEQUENCE [LARGE SCALE GENOMIC DNA]</scope>
    <source>
        <strain evidence="10">JCM 17738</strain>
    </source>
</reference>
<feature type="transmembrane region" description="Helical" evidence="6">
    <location>
        <begin position="193"/>
        <end position="213"/>
    </location>
</feature>
<dbReference type="InterPro" id="IPR035906">
    <property type="entry name" value="MetI-like_sf"/>
</dbReference>
<accession>A0ABP8K8E7</accession>
<dbReference type="PANTHER" id="PTHR30177:SF33">
    <property type="entry name" value="POSSIBLE OSMOPROTECTANT (GLYCINE BETAINE_CARNITINE_CHOLINE_L-PROLINE) TRANSPORT INTEGRAL MEMBRANE PROTEIN ABC TRANSPORTER PROZ"/>
    <property type="match status" value="1"/>
</dbReference>
<comment type="subcellular location">
    <subcellularLocation>
        <location evidence="6">Cell membrane</location>
        <topology evidence="6">Multi-pass membrane protein</topology>
    </subcellularLocation>
    <subcellularLocation>
        <location evidence="1">Membrane</location>
        <topology evidence="1">Multi-pass membrane protein</topology>
    </subcellularLocation>
</comment>
<dbReference type="InterPro" id="IPR051204">
    <property type="entry name" value="ABC_transp_perm/SBD"/>
</dbReference>
<feature type="compositionally biased region" description="Basic and acidic residues" evidence="7">
    <location>
        <begin position="263"/>
        <end position="276"/>
    </location>
</feature>
<name>A0ABP8K8E7_9MICO</name>
<proteinExistence type="inferred from homology"/>
<feature type="transmembrane region" description="Helical" evidence="6">
    <location>
        <begin position="157"/>
        <end position="181"/>
    </location>
</feature>
<comment type="caution">
    <text evidence="9">The sequence shown here is derived from an EMBL/GenBank/DDBJ whole genome shotgun (WGS) entry which is preliminary data.</text>
</comment>
<evidence type="ECO:0000313" key="9">
    <source>
        <dbReference type="EMBL" id="GAA4402264.1"/>
    </source>
</evidence>
<evidence type="ECO:0000313" key="10">
    <source>
        <dbReference type="Proteomes" id="UP001500390"/>
    </source>
</evidence>
<keyword evidence="3 6" id="KW-0812">Transmembrane</keyword>
<feature type="compositionally biased region" description="Gly residues" evidence="7">
    <location>
        <begin position="228"/>
        <end position="245"/>
    </location>
</feature>
<protein>
    <submittedName>
        <fullName evidence="9">ABC transporter permease subunit</fullName>
    </submittedName>
</protein>
<feature type="transmembrane region" description="Helical" evidence="6">
    <location>
        <begin position="90"/>
        <end position="114"/>
    </location>
</feature>
<dbReference type="EMBL" id="BAABFX010000046">
    <property type="protein sequence ID" value="GAA4402264.1"/>
    <property type="molecule type" value="Genomic_DNA"/>
</dbReference>